<keyword evidence="3" id="KW-1185">Reference proteome</keyword>
<evidence type="ECO:0000256" key="1">
    <source>
        <dbReference type="SAM" id="Phobius"/>
    </source>
</evidence>
<protein>
    <recommendedName>
        <fullName evidence="4">Phage protein</fullName>
    </recommendedName>
</protein>
<sequence>MKFGPRKPSLKRSISAMTTGRAKRTVKRAINPYYGKKGMGWINNPKKALYNKIYHKTTFSVIPTIGDIKKASKTKPTTVAAETSSSKLNKTVETSSSKKWGCWQVVLLLFLWPLILLVWIPYAIYQYACVDEDTVNN</sequence>
<dbReference type="PATRIC" id="fig|1423718.3.peg.1113"/>
<dbReference type="Proteomes" id="UP000051008">
    <property type="component" value="Unassembled WGS sequence"/>
</dbReference>
<organism evidence="2 3">
    <name type="scientific">Ligilactobacillus agilis DSM 20509</name>
    <dbReference type="NCBI Taxonomy" id="1423718"/>
    <lineage>
        <taxon>Bacteria</taxon>
        <taxon>Bacillati</taxon>
        <taxon>Bacillota</taxon>
        <taxon>Bacilli</taxon>
        <taxon>Lactobacillales</taxon>
        <taxon>Lactobacillaceae</taxon>
        <taxon>Ligilactobacillus</taxon>
    </lineage>
</organism>
<evidence type="ECO:0000313" key="3">
    <source>
        <dbReference type="Proteomes" id="UP000051008"/>
    </source>
</evidence>
<dbReference type="AlphaFoldDB" id="A0A0R2A8R7"/>
<comment type="caution">
    <text evidence="2">The sequence shown here is derived from an EMBL/GenBank/DDBJ whole genome shotgun (WGS) entry which is preliminary data.</text>
</comment>
<evidence type="ECO:0008006" key="4">
    <source>
        <dbReference type="Google" id="ProtNLM"/>
    </source>
</evidence>
<gene>
    <name evidence="2" type="ORF">FC14_GL001063</name>
</gene>
<dbReference type="EMBL" id="AYYP01000071">
    <property type="protein sequence ID" value="KRM63077.1"/>
    <property type="molecule type" value="Genomic_DNA"/>
</dbReference>
<keyword evidence="1" id="KW-0812">Transmembrane</keyword>
<feature type="transmembrane region" description="Helical" evidence="1">
    <location>
        <begin position="105"/>
        <end position="125"/>
    </location>
</feature>
<keyword evidence="1" id="KW-1133">Transmembrane helix</keyword>
<reference evidence="2 3" key="1">
    <citation type="journal article" date="2015" name="Genome Announc.">
        <title>Expanding the biotechnology potential of lactobacilli through comparative genomics of 213 strains and associated genera.</title>
        <authorList>
            <person name="Sun Z."/>
            <person name="Harris H.M."/>
            <person name="McCann A."/>
            <person name="Guo C."/>
            <person name="Argimon S."/>
            <person name="Zhang W."/>
            <person name="Yang X."/>
            <person name="Jeffery I.B."/>
            <person name="Cooney J.C."/>
            <person name="Kagawa T.F."/>
            <person name="Liu W."/>
            <person name="Song Y."/>
            <person name="Salvetti E."/>
            <person name="Wrobel A."/>
            <person name="Rasinkangas P."/>
            <person name="Parkhill J."/>
            <person name="Rea M.C."/>
            <person name="O'Sullivan O."/>
            <person name="Ritari J."/>
            <person name="Douillard F.P."/>
            <person name="Paul Ross R."/>
            <person name="Yang R."/>
            <person name="Briner A.E."/>
            <person name="Felis G.E."/>
            <person name="de Vos W.M."/>
            <person name="Barrangou R."/>
            <person name="Klaenhammer T.R."/>
            <person name="Caufield P.W."/>
            <person name="Cui Y."/>
            <person name="Zhang H."/>
            <person name="O'Toole P.W."/>
        </authorList>
    </citation>
    <scope>NUCLEOTIDE SEQUENCE [LARGE SCALE GENOMIC DNA]</scope>
    <source>
        <strain evidence="2 3">DSM 20509</strain>
    </source>
</reference>
<proteinExistence type="predicted"/>
<keyword evidence="1" id="KW-0472">Membrane</keyword>
<evidence type="ECO:0000313" key="2">
    <source>
        <dbReference type="EMBL" id="KRM63077.1"/>
    </source>
</evidence>
<name>A0A0R2A8R7_9LACO</name>
<accession>A0A0R2A8R7</accession>